<dbReference type="PANTHER" id="PTHR13357">
    <property type="entry name" value="SH3 ADAPTER PROTEIN SPIN90 NCK INTERACTING PROTEIN WITH SH3 DOMAIN"/>
    <property type="match status" value="1"/>
</dbReference>
<dbReference type="EMBL" id="CABPRJ010002405">
    <property type="protein sequence ID" value="VVC45571.1"/>
    <property type="molecule type" value="Genomic_DNA"/>
</dbReference>
<dbReference type="GO" id="GO:0006897">
    <property type="term" value="P:endocytosis"/>
    <property type="evidence" value="ECO:0007669"/>
    <property type="project" value="TreeGrafter"/>
</dbReference>
<dbReference type="Pfam" id="PF00018">
    <property type="entry name" value="SH3_1"/>
    <property type="match status" value="1"/>
</dbReference>
<evidence type="ECO:0000259" key="3">
    <source>
        <dbReference type="PROSITE" id="PS50002"/>
    </source>
</evidence>
<dbReference type="OrthoDB" id="445362at2759"/>
<dbReference type="AlphaFoldDB" id="A0A5E4NKU6"/>
<evidence type="ECO:0000256" key="2">
    <source>
        <dbReference type="PROSITE-ProRule" id="PRU00192"/>
    </source>
</evidence>
<dbReference type="PROSITE" id="PS50002">
    <property type="entry name" value="SH3"/>
    <property type="match status" value="1"/>
</dbReference>
<dbReference type="InterPro" id="IPR030125">
    <property type="entry name" value="SPIN90/Ldb17"/>
</dbReference>
<reference evidence="4 5" key="1">
    <citation type="submission" date="2019-08" db="EMBL/GenBank/DDBJ databases">
        <authorList>
            <person name="Alioto T."/>
            <person name="Alioto T."/>
            <person name="Gomez Garrido J."/>
        </authorList>
    </citation>
    <scope>NUCLEOTIDE SEQUENCE [LARGE SCALE GENOMIC DNA]</scope>
</reference>
<dbReference type="SUPFAM" id="SSF50044">
    <property type="entry name" value="SH3-domain"/>
    <property type="match status" value="1"/>
</dbReference>
<sequence>MMITSLLRPNMMNDTSECSYEMLKALYDYEDSSSERTLDFKTNDEFFIYRDIGDKKSWCLVINQTGDKGYVPYNYVKTIYVKDTHVLEFLEKCLSTVQQKLDKNDNSSNQYNIYETLLKRKKKFKQKIAYNTLDAKLDTLAQCKMTDKSLQTETLEQKLNEHKNEWSIFLKPKEITVPDIYEVVQQVRNHTGLSYNLSQVAVSVVIQNLSKLVDEPGKSGLNTIHNIIDTFPPTNATLPVECLENTKDGQSMLQLLGYLTEAKEDSQQRSWQIYDDHVQIENCLIELTSILKNADPMVINHILKVDQYSSINSLLEYYQMELRWVIQKRLLEIFSELCKLNFVVVEIIINSILPMELARDVQNDKDDFNKQIILAEFLTLVLSVGETLPISCFEYMNLDFVTKILRDIEDTEQKSSTDEKKAECMINLLLAYNLQFSNVESNITLSGLAQRDNAKVLTENLLILLNTEKDPVQILKLKKKPKNSVEKLLIDILSDPKTAKLFYVNDIEVLIDIIIRQLLNIPSDEMARTSYLELCKNVIFNTEYLVRGHKLSDLNDCLREIIADDSSCTKEQDIFIIEEIYSKYPDSFNKT</sequence>
<keyword evidence="5" id="KW-1185">Reference proteome</keyword>
<dbReference type="InterPro" id="IPR001452">
    <property type="entry name" value="SH3_domain"/>
</dbReference>
<dbReference type="Gene3D" id="2.30.30.40">
    <property type="entry name" value="SH3 Domains"/>
    <property type="match status" value="1"/>
</dbReference>
<protein>
    <recommendedName>
        <fullName evidence="3">SH3 domain-containing protein</fullName>
    </recommendedName>
</protein>
<evidence type="ECO:0000256" key="1">
    <source>
        <dbReference type="ARBA" id="ARBA00022443"/>
    </source>
</evidence>
<dbReference type="PANTHER" id="PTHR13357:SF1">
    <property type="entry name" value="NCK-INTERACTING PROTEIN WITH SH3 DOMAIN"/>
    <property type="match status" value="1"/>
</dbReference>
<dbReference type="InterPro" id="IPR036028">
    <property type="entry name" value="SH3-like_dom_sf"/>
</dbReference>
<dbReference type="Pfam" id="PF09431">
    <property type="entry name" value="SPIN90_LRD"/>
    <property type="match status" value="1"/>
</dbReference>
<proteinExistence type="predicted"/>
<dbReference type="GO" id="GO:0071933">
    <property type="term" value="F:Arp2/3 complex binding"/>
    <property type="evidence" value="ECO:0007669"/>
    <property type="project" value="TreeGrafter"/>
</dbReference>
<keyword evidence="1 2" id="KW-0728">SH3 domain</keyword>
<evidence type="ECO:0000313" key="4">
    <source>
        <dbReference type="EMBL" id="VVC45571.1"/>
    </source>
</evidence>
<dbReference type="SMART" id="SM00326">
    <property type="entry name" value="SH3"/>
    <property type="match status" value="1"/>
</dbReference>
<organism evidence="4 5">
    <name type="scientific">Cinara cedri</name>
    <dbReference type="NCBI Taxonomy" id="506608"/>
    <lineage>
        <taxon>Eukaryota</taxon>
        <taxon>Metazoa</taxon>
        <taxon>Ecdysozoa</taxon>
        <taxon>Arthropoda</taxon>
        <taxon>Hexapoda</taxon>
        <taxon>Insecta</taxon>
        <taxon>Pterygota</taxon>
        <taxon>Neoptera</taxon>
        <taxon>Paraneoptera</taxon>
        <taxon>Hemiptera</taxon>
        <taxon>Sternorrhyncha</taxon>
        <taxon>Aphidomorpha</taxon>
        <taxon>Aphidoidea</taxon>
        <taxon>Aphididae</taxon>
        <taxon>Lachninae</taxon>
        <taxon>Cinara</taxon>
    </lineage>
</organism>
<dbReference type="InterPro" id="IPR018556">
    <property type="entry name" value="SPIN90/Ldb17_LRD"/>
</dbReference>
<accession>A0A5E4NKU6</accession>
<evidence type="ECO:0000313" key="5">
    <source>
        <dbReference type="Proteomes" id="UP000325440"/>
    </source>
</evidence>
<dbReference type="Proteomes" id="UP000325440">
    <property type="component" value="Unassembled WGS sequence"/>
</dbReference>
<gene>
    <name evidence="4" type="ORF">CINCED_3A006877</name>
</gene>
<feature type="domain" description="SH3" evidence="3">
    <location>
        <begin position="18"/>
        <end position="81"/>
    </location>
</feature>
<name>A0A5E4NKU6_9HEMI</name>